<dbReference type="AlphaFoldDB" id="A0A917EP80"/>
<feature type="domain" description="PepSY" evidence="20">
    <location>
        <begin position="154"/>
        <end position="221"/>
    </location>
</feature>
<dbReference type="Pfam" id="PF03413">
    <property type="entry name" value="PepSY"/>
    <property type="match status" value="1"/>
</dbReference>
<keyword evidence="8 17" id="KW-0732">Signal</keyword>
<dbReference type="Pfam" id="PF01447">
    <property type="entry name" value="Peptidase_M4"/>
    <property type="match status" value="1"/>
</dbReference>
<keyword evidence="7" id="KW-0479">Metal-binding</keyword>
<dbReference type="CDD" id="cd09597">
    <property type="entry name" value="M4_TLP"/>
    <property type="match status" value="1"/>
</dbReference>
<evidence type="ECO:0000259" key="19">
    <source>
        <dbReference type="Pfam" id="PF02868"/>
    </source>
</evidence>
<dbReference type="FunFam" id="3.10.170.10:FF:000001">
    <property type="entry name" value="Peptidase M4"/>
    <property type="match status" value="1"/>
</dbReference>
<dbReference type="EC" id="3.4.24.-" evidence="17"/>
<evidence type="ECO:0000256" key="5">
    <source>
        <dbReference type="ARBA" id="ARBA00022525"/>
    </source>
</evidence>
<dbReference type="Gene3D" id="1.10.390.10">
    <property type="entry name" value="Neutral Protease Domain 2"/>
    <property type="match status" value="1"/>
</dbReference>
<accession>A0A917EP80</accession>
<evidence type="ECO:0000259" key="20">
    <source>
        <dbReference type="Pfam" id="PF03413"/>
    </source>
</evidence>
<gene>
    <name evidence="22" type="primary">npr</name>
    <name evidence="22" type="ORF">GCM10007140_20200</name>
</gene>
<dbReference type="Proteomes" id="UP000605259">
    <property type="component" value="Unassembled WGS sequence"/>
</dbReference>
<keyword evidence="11" id="KW-0106">Calcium</keyword>
<dbReference type="GO" id="GO:0006508">
    <property type="term" value="P:proteolysis"/>
    <property type="evidence" value="ECO:0007669"/>
    <property type="project" value="UniProtKB-KW"/>
</dbReference>
<evidence type="ECO:0000313" key="22">
    <source>
        <dbReference type="EMBL" id="GGE70220.1"/>
    </source>
</evidence>
<keyword evidence="12 17" id="KW-0482">Metalloprotease</keyword>
<dbReference type="InterPro" id="IPR025711">
    <property type="entry name" value="PepSY"/>
</dbReference>
<evidence type="ECO:0000256" key="1">
    <source>
        <dbReference type="ARBA" id="ARBA00001913"/>
    </source>
</evidence>
<dbReference type="PRINTS" id="PR00730">
    <property type="entry name" value="THERMOLYSIN"/>
</dbReference>
<feature type="signal peptide" evidence="17">
    <location>
        <begin position="1"/>
        <end position="20"/>
    </location>
</feature>
<organism evidence="22 23">
    <name type="scientific">Priestia taiwanensis</name>
    <dbReference type="NCBI Taxonomy" id="1347902"/>
    <lineage>
        <taxon>Bacteria</taxon>
        <taxon>Bacillati</taxon>
        <taxon>Bacillota</taxon>
        <taxon>Bacilli</taxon>
        <taxon>Bacillales</taxon>
        <taxon>Bacillaceae</taxon>
        <taxon>Priestia</taxon>
    </lineage>
</organism>
<feature type="active site" evidence="16">
    <location>
        <position position="396"/>
    </location>
</feature>
<dbReference type="InterPro" id="IPR027268">
    <property type="entry name" value="Peptidase_M4/M1_CTD_sf"/>
</dbReference>
<keyword evidence="5 17" id="KW-0964">Secreted</keyword>
<comment type="similarity">
    <text evidence="4 17">Belongs to the peptidase M4 family.</text>
</comment>
<dbReference type="FunFam" id="1.10.390.10:FF:000012">
    <property type="entry name" value="Thermolysin"/>
    <property type="match status" value="1"/>
</dbReference>
<evidence type="ECO:0000256" key="13">
    <source>
        <dbReference type="ARBA" id="ARBA00023145"/>
    </source>
</evidence>
<evidence type="ECO:0000256" key="12">
    <source>
        <dbReference type="ARBA" id="ARBA00023049"/>
    </source>
</evidence>
<evidence type="ECO:0000259" key="21">
    <source>
        <dbReference type="Pfam" id="PF07504"/>
    </source>
</evidence>
<dbReference type="Gene3D" id="3.10.170.10">
    <property type="match status" value="1"/>
</dbReference>
<dbReference type="Gene3D" id="3.10.450.490">
    <property type="match status" value="1"/>
</dbReference>
<evidence type="ECO:0000256" key="8">
    <source>
        <dbReference type="ARBA" id="ARBA00022729"/>
    </source>
</evidence>
<reference evidence="22" key="2">
    <citation type="submission" date="2020-09" db="EMBL/GenBank/DDBJ databases">
        <authorList>
            <person name="Sun Q."/>
            <person name="Zhou Y."/>
        </authorList>
    </citation>
    <scope>NUCLEOTIDE SEQUENCE</scope>
    <source>
        <strain evidence="22">CGMCC 1.12698</strain>
    </source>
</reference>
<dbReference type="GO" id="GO:0005576">
    <property type="term" value="C:extracellular region"/>
    <property type="evidence" value="ECO:0007669"/>
    <property type="project" value="UniProtKB-SubCell"/>
</dbReference>
<evidence type="ECO:0000256" key="17">
    <source>
        <dbReference type="RuleBase" id="RU366073"/>
    </source>
</evidence>
<dbReference type="GO" id="GO:0004222">
    <property type="term" value="F:metalloendopeptidase activity"/>
    <property type="evidence" value="ECO:0007669"/>
    <property type="project" value="UniProtKB-UniRule"/>
</dbReference>
<name>A0A917EP80_9BACI</name>
<protein>
    <recommendedName>
        <fullName evidence="17">Neutral metalloproteinase</fullName>
        <ecNumber evidence="17">3.4.24.-</ecNumber>
    </recommendedName>
</protein>
<evidence type="ECO:0000256" key="4">
    <source>
        <dbReference type="ARBA" id="ARBA00009388"/>
    </source>
</evidence>
<feature type="domain" description="FTP" evidence="21">
    <location>
        <begin position="88"/>
        <end position="136"/>
    </location>
</feature>
<keyword evidence="6 17" id="KW-0645">Protease</keyword>
<evidence type="ECO:0000256" key="14">
    <source>
        <dbReference type="ARBA" id="ARBA00051328"/>
    </source>
</evidence>
<keyword evidence="23" id="KW-1185">Reference proteome</keyword>
<feature type="chain" id="PRO_5039763093" description="Neutral metalloproteinase" evidence="17">
    <location>
        <begin position="21"/>
        <end position="569"/>
    </location>
</feature>
<dbReference type="GO" id="GO:0046872">
    <property type="term" value="F:metal ion binding"/>
    <property type="evidence" value="ECO:0007669"/>
    <property type="project" value="UniProtKB-UniRule"/>
</dbReference>
<comment type="catalytic activity">
    <reaction evidence="14">
        <text>Similar, but not identical, to that of thermolysin.</text>
        <dbReference type="EC" id="3.4.24.28"/>
    </reaction>
</comment>
<feature type="active site" description="Proton donor" evidence="16">
    <location>
        <position position="484"/>
    </location>
</feature>
<evidence type="ECO:0000256" key="2">
    <source>
        <dbReference type="ARBA" id="ARBA00001947"/>
    </source>
</evidence>
<comment type="function">
    <text evidence="15 17">Extracellular zinc metalloprotease.</text>
</comment>
<evidence type="ECO:0000256" key="9">
    <source>
        <dbReference type="ARBA" id="ARBA00022801"/>
    </source>
</evidence>
<evidence type="ECO:0000256" key="11">
    <source>
        <dbReference type="ARBA" id="ARBA00022837"/>
    </source>
</evidence>
<evidence type="ECO:0000256" key="6">
    <source>
        <dbReference type="ARBA" id="ARBA00022670"/>
    </source>
</evidence>
<evidence type="ECO:0000256" key="7">
    <source>
        <dbReference type="ARBA" id="ARBA00022723"/>
    </source>
</evidence>
<proteinExistence type="inferred from homology"/>
<comment type="caution">
    <text evidence="22">The sequence shown here is derived from an EMBL/GenBank/DDBJ whole genome shotgun (WGS) entry which is preliminary data.</text>
</comment>
<evidence type="ECO:0000256" key="15">
    <source>
        <dbReference type="ARBA" id="ARBA00058263"/>
    </source>
</evidence>
<dbReference type="InterPro" id="IPR013856">
    <property type="entry name" value="Peptidase_M4_domain"/>
</dbReference>
<dbReference type="InterPro" id="IPR011096">
    <property type="entry name" value="FTP_domain"/>
</dbReference>
<dbReference type="EMBL" id="BMFK01000001">
    <property type="protein sequence ID" value="GGE70220.1"/>
    <property type="molecule type" value="Genomic_DNA"/>
</dbReference>
<comment type="subcellular location">
    <subcellularLocation>
        <location evidence="3 17">Secreted</location>
    </subcellularLocation>
</comment>
<dbReference type="PANTHER" id="PTHR33794">
    <property type="entry name" value="BACILLOLYSIN"/>
    <property type="match status" value="1"/>
</dbReference>
<comment type="cofactor">
    <cofactor evidence="1">
        <name>Ca(2+)</name>
        <dbReference type="ChEBI" id="CHEBI:29108"/>
    </cofactor>
</comment>
<dbReference type="SUPFAM" id="SSF55486">
    <property type="entry name" value="Metalloproteases ('zincins'), catalytic domain"/>
    <property type="match status" value="1"/>
</dbReference>
<feature type="domain" description="Peptidase M4" evidence="18">
    <location>
        <begin position="260"/>
        <end position="403"/>
    </location>
</feature>
<keyword evidence="9 17" id="KW-0378">Hydrolase</keyword>
<evidence type="ECO:0000259" key="18">
    <source>
        <dbReference type="Pfam" id="PF01447"/>
    </source>
</evidence>
<evidence type="ECO:0000256" key="16">
    <source>
        <dbReference type="PIRSR" id="PIRSR623612-1"/>
    </source>
</evidence>
<dbReference type="Pfam" id="PF02868">
    <property type="entry name" value="Peptidase_M4_C"/>
    <property type="match status" value="1"/>
</dbReference>
<evidence type="ECO:0000313" key="23">
    <source>
        <dbReference type="Proteomes" id="UP000605259"/>
    </source>
</evidence>
<keyword evidence="10 17" id="KW-0862">Zinc</keyword>
<dbReference type="InterPro" id="IPR001570">
    <property type="entry name" value="Peptidase_M4_C_domain"/>
</dbReference>
<dbReference type="PANTHER" id="PTHR33794:SF3">
    <property type="entry name" value="NEUTRAL PROTEASE B"/>
    <property type="match status" value="1"/>
</dbReference>
<reference evidence="22" key="1">
    <citation type="journal article" date="2014" name="Int. J. Syst. Evol. Microbiol.">
        <title>Complete genome sequence of Corynebacterium casei LMG S-19264T (=DSM 44701T), isolated from a smear-ripened cheese.</title>
        <authorList>
            <consortium name="US DOE Joint Genome Institute (JGI-PGF)"/>
            <person name="Walter F."/>
            <person name="Albersmeier A."/>
            <person name="Kalinowski J."/>
            <person name="Ruckert C."/>
        </authorList>
    </citation>
    <scope>NUCLEOTIDE SEQUENCE</scope>
    <source>
        <strain evidence="22">CGMCC 1.12698</strain>
    </source>
</reference>
<feature type="domain" description="Peptidase M4 C-terminal" evidence="19">
    <location>
        <begin position="406"/>
        <end position="568"/>
    </location>
</feature>
<evidence type="ECO:0000256" key="10">
    <source>
        <dbReference type="ARBA" id="ARBA00022833"/>
    </source>
</evidence>
<sequence>MKKKGMVVALTVGLLGSSLAAPTLAEGNKEVAPNVLSTKKFNEAVKSPEFVSGALTSPSSKKANDIILDYIDSKKAEYKLGSKSAKESFVVKSTEKDKLGNTIVRLQQVFNGVEVWGSTQVAHVNDKGVLTVVSGTVLPDLDKVEVLKQKPKTTAKQAVETAKKDLGLTPEFTSEPTVKAIVYKNGDNVSFAYVVGLNFLSPEPGRYEYFIDANTGKVVDKYNIIHNHGSEDGEHKEGNVKEGETKNPVNVDVVGTTVNGTGTGVLGDTKSFKMVKSGAYYYLQDDTRGKGVHTFDAKNRTSLPGTLWRSTDTLLDAAYDRAAVDAHAYASQVYDYYKDVFGRNSFDNNGAILKSVVHYGRNYNNAFWDGTQMVYGDGDGTTFTSLSGGLDVIAHELTHAVTERTSNLIYRNESGALNESISDIFGTLLEFHTNNNPDYLIGEDIYTPNTPGDAFRSMSDPTAYGDPDHYSKRFTGTGDNGGVHINSGIINKAAYLLAVGGTHYNVSVTGIGNEKMGQIFYRANTTYFTASTTFSQARAGLVQAAADLFGANSQEVNSVKQAFNAVGVQ</sequence>
<dbReference type="Pfam" id="PF07504">
    <property type="entry name" value="FTP"/>
    <property type="match status" value="1"/>
</dbReference>
<dbReference type="RefSeq" id="WP_188388237.1">
    <property type="nucleotide sequence ID" value="NZ_BMFK01000001.1"/>
</dbReference>
<dbReference type="InterPro" id="IPR050728">
    <property type="entry name" value="Zinc_Metalloprotease_M4"/>
</dbReference>
<dbReference type="Gene3D" id="3.10.450.40">
    <property type="match status" value="1"/>
</dbReference>
<evidence type="ECO:0000256" key="3">
    <source>
        <dbReference type="ARBA" id="ARBA00004613"/>
    </source>
</evidence>
<dbReference type="InterPro" id="IPR023612">
    <property type="entry name" value="Peptidase_M4"/>
</dbReference>
<comment type="cofactor">
    <cofactor evidence="2 17">
        <name>Zn(2+)</name>
        <dbReference type="ChEBI" id="CHEBI:29105"/>
    </cofactor>
</comment>
<keyword evidence="13" id="KW-0865">Zymogen</keyword>